<comment type="caution">
    <text evidence="3">The sequence shown here is derived from an EMBL/GenBank/DDBJ whole genome shotgun (WGS) entry which is preliminary data.</text>
</comment>
<dbReference type="Pfam" id="PF14111">
    <property type="entry name" value="DUF4283"/>
    <property type="match status" value="1"/>
</dbReference>
<dbReference type="PANTHER" id="PTHR31286:SF181">
    <property type="entry name" value="ZINC KNUCKLE (CCHC-TYPE) FAMILY PROTEIN"/>
    <property type="match status" value="1"/>
</dbReference>
<evidence type="ECO:0000313" key="3">
    <source>
        <dbReference type="EMBL" id="KAG7541753.1"/>
    </source>
</evidence>
<name>A0A8T1Y9Q5_9BRAS</name>
<dbReference type="Proteomes" id="UP000694240">
    <property type="component" value="Chromosome 12"/>
</dbReference>
<organism evidence="3 4">
    <name type="scientific">Arabidopsis thaliana x Arabidopsis arenosa</name>
    <dbReference type="NCBI Taxonomy" id="1240361"/>
    <lineage>
        <taxon>Eukaryota</taxon>
        <taxon>Viridiplantae</taxon>
        <taxon>Streptophyta</taxon>
        <taxon>Embryophyta</taxon>
        <taxon>Tracheophyta</taxon>
        <taxon>Spermatophyta</taxon>
        <taxon>Magnoliopsida</taxon>
        <taxon>eudicotyledons</taxon>
        <taxon>Gunneridae</taxon>
        <taxon>Pentapetalae</taxon>
        <taxon>rosids</taxon>
        <taxon>malvids</taxon>
        <taxon>Brassicales</taxon>
        <taxon>Brassicaceae</taxon>
        <taxon>Camelineae</taxon>
        <taxon>Arabidopsis</taxon>
    </lineage>
</organism>
<evidence type="ECO:0000256" key="1">
    <source>
        <dbReference type="SAM" id="MobiDB-lite"/>
    </source>
</evidence>
<feature type="region of interest" description="Disordered" evidence="1">
    <location>
        <begin position="385"/>
        <end position="407"/>
    </location>
</feature>
<feature type="region of interest" description="Disordered" evidence="1">
    <location>
        <begin position="1"/>
        <end position="31"/>
    </location>
</feature>
<feature type="domain" description="DUF4283" evidence="2">
    <location>
        <begin position="131"/>
        <end position="213"/>
    </location>
</feature>
<evidence type="ECO:0000259" key="2">
    <source>
        <dbReference type="Pfam" id="PF14111"/>
    </source>
</evidence>
<dbReference type="PANTHER" id="PTHR31286">
    <property type="entry name" value="GLYCINE-RICH CELL WALL STRUCTURAL PROTEIN 1.8-LIKE"/>
    <property type="match status" value="1"/>
</dbReference>
<feature type="compositionally biased region" description="Low complexity" evidence="1">
    <location>
        <begin position="1"/>
        <end position="10"/>
    </location>
</feature>
<dbReference type="EMBL" id="JAEFBK010000012">
    <property type="protein sequence ID" value="KAG7541753.1"/>
    <property type="molecule type" value="Genomic_DNA"/>
</dbReference>
<dbReference type="InterPro" id="IPR040256">
    <property type="entry name" value="At4g02000-like"/>
</dbReference>
<sequence length="529" mass="56906">MSPSASDLPSSDPPDPTSSSEPPSIVGSATPLSQIQAPGSLSVVAPLVVPSQAQDLGNSAGSAVISQAPIDSTISKDLVETPPIIDDIQLQWAARFNPSLRNLSKAAQPTFTEDGTPKVRAPASVILKASDTWKDHIVAHFHGSPPPAGKIFVDLNPIWGMDGRINIRCLPNGLVLIFIPSEVTRKWVLEVGCWQAGNCLFSVTAWSPTATLTPLKLVSLPIWVILKDVPPQLYSLPGLSTIASGIGEPLHTEKYQLPPLAMDTRIKVEILLKKVLPQSVLVTDDDGNEVRVWVEYPRLPPKCDYCKEFGHLYHRCPTAPDISNTTSQPSKVWSRIQQSTDNVTTRTKDNSTLCSAKQVALRSSPAKGVPVVDSSAVALANEFPKASAATPTSTHSYINSPANDSPNEWQVVTGRSKLPKIQESLDSNQFSVTVTQFAEEEEAIQIGQRNIRRRSGSPKSRVFTLPPPPSTRTKANKGKKSVGVNAKSVSAAGPTEDERVVLPTKAIPKAGKYSNSGRSPGKERPIHRA</sequence>
<feature type="compositionally biased region" description="Polar residues" evidence="1">
    <location>
        <begin position="389"/>
        <end position="407"/>
    </location>
</feature>
<proteinExistence type="predicted"/>
<feature type="region of interest" description="Disordered" evidence="1">
    <location>
        <begin position="448"/>
        <end position="529"/>
    </location>
</feature>
<dbReference type="InterPro" id="IPR025558">
    <property type="entry name" value="DUF4283"/>
</dbReference>
<reference evidence="3 4" key="1">
    <citation type="submission" date="2020-12" db="EMBL/GenBank/DDBJ databases">
        <title>Concerted genomic and epigenomic changes stabilize Arabidopsis allopolyploids.</title>
        <authorList>
            <person name="Chen Z."/>
        </authorList>
    </citation>
    <scope>NUCLEOTIDE SEQUENCE [LARGE SCALE GENOMIC DNA]</scope>
    <source>
        <strain evidence="3">Allo738</strain>
        <tissue evidence="3">Leaf</tissue>
    </source>
</reference>
<protein>
    <recommendedName>
        <fullName evidence="2">DUF4283 domain-containing protein</fullName>
    </recommendedName>
</protein>
<accession>A0A8T1Y9Q5</accession>
<evidence type="ECO:0000313" key="4">
    <source>
        <dbReference type="Proteomes" id="UP000694240"/>
    </source>
</evidence>
<feature type="compositionally biased region" description="Basic and acidic residues" evidence="1">
    <location>
        <begin position="520"/>
        <end position="529"/>
    </location>
</feature>
<keyword evidence="4" id="KW-1185">Reference proteome</keyword>
<gene>
    <name evidence="3" type="ORF">ISN45_Aa07g018080</name>
</gene>
<dbReference type="AlphaFoldDB" id="A0A8T1Y9Q5"/>